<reference evidence="2 3" key="1">
    <citation type="submission" date="2022-05" db="EMBL/GenBank/DDBJ databases">
        <title>A multi-omics perspective on studying reproductive biology in Daphnia sinensis.</title>
        <authorList>
            <person name="Jia J."/>
        </authorList>
    </citation>
    <scope>NUCLEOTIDE SEQUENCE [LARGE SCALE GENOMIC DNA]</scope>
    <source>
        <strain evidence="2 3">WSL</strain>
    </source>
</reference>
<keyword evidence="3" id="KW-1185">Reference proteome</keyword>
<evidence type="ECO:0000256" key="1">
    <source>
        <dbReference type="PROSITE-ProRule" id="PRU00708"/>
    </source>
</evidence>
<dbReference type="AlphaFoldDB" id="A0AAD5LMV0"/>
<comment type="caution">
    <text evidence="2">The sequence shown here is derived from an EMBL/GenBank/DDBJ whole genome shotgun (WGS) entry which is preliminary data.</text>
</comment>
<dbReference type="PANTHER" id="PTHR24014:SF6">
    <property type="entry name" value="PENTATRICOPEPTIDE REPEAT-CONTAINING PROTEIN 1, MITOCHONDRIAL"/>
    <property type="match status" value="1"/>
</dbReference>
<dbReference type="Pfam" id="PF13041">
    <property type="entry name" value="PPR_2"/>
    <property type="match status" value="1"/>
</dbReference>
<gene>
    <name evidence="2" type="ORF">GHT06_009437</name>
</gene>
<dbReference type="PROSITE" id="PS51375">
    <property type="entry name" value="PPR"/>
    <property type="match status" value="2"/>
</dbReference>
<proteinExistence type="predicted"/>
<dbReference type="EMBL" id="WJBH02000001">
    <property type="protein sequence ID" value="KAI9565645.1"/>
    <property type="molecule type" value="Genomic_DNA"/>
</dbReference>
<dbReference type="NCBIfam" id="TIGR00756">
    <property type="entry name" value="PPR"/>
    <property type="match status" value="2"/>
</dbReference>
<dbReference type="InterPro" id="IPR002885">
    <property type="entry name" value="PPR_rpt"/>
</dbReference>
<evidence type="ECO:0000313" key="2">
    <source>
        <dbReference type="EMBL" id="KAI9565645.1"/>
    </source>
</evidence>
<organism evidence="2 3">
    <name type="scientific">Daphnia sinensis</name>
    <dbReference type="NCBI Taxonomy" id="1820382"/>
    <lineage>
        <taxon>Eukaryota</taxon>
        <taxon>Metazoa</taxon>
        <taxon>Ecdysozoa</taxon>
        <taxon>Arthropoda</taxon>
        <taxon>Crustacea</taxon>
        <taxon>Branchiopoda</taxon>
        <taxon>Diplostraca</taxon>
        <taxon>Cladocera</taxon>
        <taxon>Anomopoda</taxon>
        <taxon>Daphniidae</taxon>
        <taxon>Daphnia</taxon>
        <taxon>Daphnia similis group</taxon>
    </lineage>
</organism>
<protein>
    <submittedName>
        <fullName evidence="2">Uncharacterized protein</fullName>
    </submittedName>
</protein>
<name>A0AAD5LMV0_9CRUS</name>
<feature type="repeat" description="PPR" evidence="1">
    <location>
        <begin position="265"/>
        <end position="299"/>
    </location>
</feature>
<feature type="repeat" description="PPR" evidence="1">
    <location>
        <begin position="191"/>
        <end position="225"/>
    </location>
</feature>
<evidence type="ECO:0000313" key="3">
    <source>
        <dbReference type="Proteomes" id="UP000820818"/>
    </source>
</evidence>
<dbReference type="GO" id="GO:0042780">
    <property type="term" value="P:tRNA 3'-end processing"/>
    <property type="evidence" value="ECO:0007669"/>
    <property type="project" value="TreeGrafter"/>
</dbReference>
<dbReference type="Proteomes" id="UP000820818">
    <property type="component" value="Linkage Group LG1"/>
</dbReference>
<dbReference type="Gene3D" id="1.25.40.10">
    <property type="entry name" value="Tetratricopeptide repeat domain"/>
    <property type="match status" value="3"/>
</dbReference>
<dbReference type="InterPro" id="IPR011990">
    <property type="entry name" value="TPR-like_helical_dom_sf"/>
</dbReference>
<dbReference type="GO" id="GO:0005759">
    <property type="term" value="C:mitochondrial matrix"/>
    <property type="evidence" value="ECO:0007669"/>
    <property type="project" value="TreeGrafter"/>
</dbReference>
<dbReference type="GO" id="GO:0000049">
    <property type="term" value="F:tRNA binding"/>
    <property type="evidence" value="ECO:0007669"/>
    <property type="project" value="TreeGrafter"/>
</dbReference>
<dbReference type="PANTHER" id="PTHR24014">
    <property type="entry name" value="2-OXOGLUTARATE AND IRON-DEPENDENT OXYGENASE DOMAIN-CONTAINING PROTEIN 2"/>
    <property type="match status" value="1"/>
</dbReference>
<sequence>MRGGAFPLVSSVVRFVTPCQGLGNVAYKYKFQSFQLQELRKNINSTSATATAYPRMAMRWSFLFGVSRTLIHQKNHASFRYFAANATSHISAKKKDLDRKLSFKQNDPDVFGTLSLNGSRGSQSLHSINNQDLSVDEGDVQEEKHLSFQPADRKNVEDFEKEISQLIEKRKLKDALFCLEVTMKEDRIQPSIAIFSLLIGACGRAGYSKKAFSLFNQMKKRGFDPKDCHYTALFNSCANSPWKVDGLHRAKLLRQQLSEQNVLLNRAQYHAMIKAFGHCGEINTALQIVDEMVSNNLIATTESFNFLLQACISLPDEGFARAVLVWRKLRNMRVTPSIFSYNLMLRTVRDCDAKDVNGQQNPIESVLLLEEKPNLQGNGMLNQSILTTSELMTITDQLTVRPNLLAEKIKSSNIMALTGLEKMENRLALLGGIEGFLEEMNKDHVRPDIKTFSLLLETIASNPNEEKVLVEQMKICGVTPDISFLNMFIKKRQFRQDHSGAQEILSYFQEYQLFPDIMTFGVLALGCRTLPEADSLISDMENAGFRMRLCTGIAFTS</sequence>
<accession>A0AAD5LMV0</accession>
<dbReference type="Pfam" id="PF13812">
    <property type="entry name" value="PPR_3"/>
    <property type="match status" value="1"/>
</dbReference>